<keyword evidence="2" id="KW-1185">Reference proteome</keyword>
<comment type="caution">
    <text evidence="1">The sequence shown here is derived from an EMBL/GenBank/DDBJ whole genome shotgun (WGS) entry which is preliminary data.</text>
</comment>
<organism evidence="1 2">
    <name type="scientific">Candidatus Methylacidithermus pantelleriae</name>
    <dbReference type="NCBI Taxonomy" id="2744239"/>
    <lineage>
        <taxon>Bacteria</taxon>
        <taxon>Pseudomonadati</taxon>
        <taxon>Verrucomicrobiota</taxon>
        <taxon>Methylacidiphilae</taxon>
        <taxon>Methylacidiphilales</taxon>
        <taxon>Methylacidiphilaceae</taxon>
        <taxon>Candidatus Methylacidithermus</taxon>
    </lineage>
</organism>
<dbReference type="EMBL" id="CAJNOB010000001">
    <property type="protein sequence ID" value="CAF0688896.1"/>
    <property type="molecule type" value="Genomic_DNA"/>
</dbReference>
<protein>
    <submittedName>
        <fullName evidence="1">Uncharacterized protein</fullName>
    </submittedName>
</protein>
<accession>A0A8J2FMY1</accession>
<gene>
    <name evidence="1" type="ORF">MPNT_10043</name>
</gene>
<dbReference type="AlphaFoldDB" id="A0A8J2FMY1"/>
<proteinExistence type="predicted"/>
<evidence type="ECO:0000313" key="2">
    <source>
        <dbReference type="Proteomes" id="UP000663859"/>
    </source>
</evidence>
<dbReference type="Proteomes" id="UP000663859">
    <property type="component" value="Unassembled WGS sequence"/>
</dbReference>
<sequence>MHKDLTPASKARLCVYSLWIVRTNLFPGVVQSQTRKKGFGAGLLFLPSRKPKRRPAGAYTNPDPMRILVF</sequence>
<name>A0A8J2FMY1_9BACT</name>
<evidence type="ECO:0000313" key="1">
    <source>
        <dbReference type="EMBL" id="CAF0688896.1"/>
    </source>
</evidence>
<reference evidence="1" key="1">
    <citation type="submission" date="2021-02" db="EMBL/GenBank/DDBJ databases">
        <authorList>
            <person name="Cremers G."/>
            <person name="Picone N."/>
        </authorList>
    </citation>
    <scope>NUCLEOTIDE SEQUENCE</scope>
    <source>
        <strain evidence="1">PQ17</strain>
    </source>
</reference>